<dbReference type="RefSeq" id="WP_058744092.1">
    <property type="nucleotide sequence ID" value="NZ_LDTF01000007.1"/>
</dbReference>
<accession>A0A147IYQ6</accession>
<dbReference type="PATRIC" id="fig|172044.3.peg.2621"/>
<keyword evidence="1" id="KW-0732">Signal</keyword>
<dbReference type="OrthoDB" id="7582401at2"/>
<protein>
    <submittedName>
        <fullName evidence="2">Uncharacterized protein</fullName>
    </submittedName>
</protein>
<organism evidence="2 3">
    <name type="scientific">Sphingomonas yabuuchiae</name>
    <dbReference type="NCBI Taxonomy" id="172044"/>
    <lineage>
        <taxon>Bacteria</taxon>
        <taxon>Pseudomonadati</taxon>
        <taxon>Pseudomonadota</taxon>
        <taxon>Alphaproteobacteria</taxon>
        <taxon>Sphingomonadales</taxon>
        <taxon>Sphingomonadaceae</taxon>
        <taxon>Sphingomonas</taxon>
    </lineage>
</organism>
<dbReference type="Proteomes" id="UP000073923">
    <property type="component" value="Unassembled WGS sequence"/>
</dbReference>
<evidence type="ECO:0000313" key="2">
    <source>
        <dbReference type="EMBL" id="KTW00956.1"/>
    </source>
</evidence>
<dbReference type="EMBL" id="LDTF01000007">
    <property type="protein sequence ID" value="KTW00956.1"/>
    <property type="molecule type" value="Genomic_DNA"/>
</dbReference>
<proteinExistence type="predicted"/>
<gene>
    <name evidence="2" type="ORF">NS355_01805</name>
</gene>
<feature type="signal peptide" evidence="1">
    <location>
        <begin position="1"/>
        <end position="24"/>
    </location>
</feature>
<name>A0A147IYQ6_9SPHN</name>
<evidence type="ECO:0000256" key="1">
    <source>
        <dbReference type="SAM" id="SignalP"/>
    </source>
</evidence>
<reference evidence="2 3" key="1">
    <citation type="journal article" date="2016" name="Front. Microbiol.">
        <title>Genomic Resource of Rice Seed Associated Bacteria.</title>
        <authorList>
            <person name="Midha S."/>
            <person name="Bansal K."/>
            <person name="Sharma S."/>
            <person name="Kumar N."/>
            <person name="Patil P.P."/>
            <person name="Chaudhry V."/>
            <person name="Patil P.B."/>
        </authorList>
    </citation>
    <scope>NUCLEOTIDE SEQUENCE [LARGE SCALE GENOMIC DNA]</scope>
    <source>
        <strain evidence="2 3">NS355</strain>
    </source>
</reference>
<sequence length="124" mass="13078">MFTKSCLAPVAAMVVLAGSASAVAAQDHAGSLVEGTWAGSFASTEWTFEFKHEGGSWSGRYMSARSGKWVPMQSLAVSGNTVRFAIEAKPPVAFSLEVDKANKAMTGDVAIFGKKLPFTATRKS</sequence>
<comment type="caution">
    <text evidence="2">The sequence shown here is derived from an EMBL/GenBank/DDBJ whole genome shotgun (WGS) entry which is preliminary data.</text>
</comment>
<dbReference type="AlphaFoldDB" id="A0A147IYQ6"/>
<feature type="chain" id="PRO_5007549134" evidence="1">
    <location>
        <begin position="25"/>
        <end position="124"/>
    </location>
</feature>
<evidence type="ECO:0000313" key="3">
    <source>
        <dbReference type="Proteomes" id="UP000073923"/>
    </source>
</evidence>